<dbReference type="FunFam" id="1.10.10.10:FF:000322">
    <property type="entry name" value="Probable disease resistance protein At1g63360"/>
    <property type="match status" value="1"/>
</dbReference>
<feature type="domain" description="Disease resistance R13L4/SHOC-2-like LRR" evidence="4">
    <location>
        <begin position="220"/>
        <end position="419"/>
    </location>
</feature>
<evidence type="ECO:0000256" key="1">
    <source>
        <dbReference type="ARBA" id="ARBA00022737"/>
    </source>
</evidence>
<sequence>MLFFNRVFGSEDDCPPQFKDISAEILRMCGALPLAIITIASLLASRQARSNDEWESIRNSLGAKFVINPTLEEMRGILNLSYMHLPLHLRPCLLYLGMHPEDKNIRRGHLVAQWVAEGFVNNSHGSDLDDVAKSYFNELINRSFIQPAELSSFAAVEYCTVHDMMLDLITSKCAEDNFSVAYNCEDVARMHSYEHKVRRLSLKSSASYTTSVIVDTSMSQVRSLAQFGESNYTPPLSLFTYLRVLLYDFPYKDATVDLSPIDQLFQLRHVRVNAKECIIDLPAEIRGLVHLETLVINGRSAQNFPSDIVLLPRLSHLSLPDGTGLPQGVARIKSLRALSCPDMEKSSLEDIKGIGDELTGLRMLSFSGKMVAEEIVDALVSSIARLRDLKYLFVSANGWILKRVPNWIGDLHCLRSLTLS</sequence>
<evidence type="ECO:0000313" key="5">
    <source>
        <dbReference type="EnsemblPlants" id="TuG1812G0600001255.01.T02"/>
    </source>
</evidence>
<dbReference type="Gene3D" id="1.10.10.10">
    <property type="entry name" value="Winged helix-like DNA-binding domain superfamily/Winged helix DNA-binding domain"/>
    <property type="match status" value="1"/>
</dbReference>
<dbReference type="GO" id="GO:0043531">
    <property type="term" value="F:ADP binding"/>
    <property type="evidence" value="ECO:0007669"/>
    <property type="project" value="InterPro"/>
</dbReference>
<dbReference type="Gene3D" id="1.10.8.430">
    <property type="entry name" value="Helical domain of apoptotic protease-activating factors"/>
    <property type="match status" value="1"/>
</dbReference>
<evidence type="ECO:0000256" key="2">
    <source>
        <dbReference type="ARBA" id="ARBA00022821"/>
    </source>
</evidence>
<keyword evidence="2" id="KW-0611">Plant defense</keyword>
<dbReference type="GO" id="GO:0009626">
    <property type="term" value="P:plant-type hypersensitive response"/>
    <property type="evidence" value="ECO:0007669"/>
    <property type="project" value="UniProtKB-ARBA"/>
</dbReference>
<keyword evidence="6" id="KW-1185">Reference proteome</keyword>
<dbReference type="Pfam" id="PF23559">
    <property type="entry name" value="WHD_DRP"/>
    <property type="match status" value="1"/>
</dbReference>
<reference evidence="6" key="1">
    <citation type="journal article" date="2013" name="Nature">
        <title>Draft genome of the wheat A-genome progenitor Triticum urartu.</title>
        <authorList>
            <person name="Ling H.Q."/>
            <person name="Zhao S."/>
            <person name="Liu D."/>
            <person name="Wang J."/>
            <person name="Sun H."/>
            <person name="Zhang C."/>
            <person name="Fan H."/>
            <person name="Li D."/>
            <person name="Dong L."/>
            <person name="Tao Y."/>
            <person name="Gao C."/>
            <person name="Wu H."/>
            <person name="Li Y."/>
            <person name="Cui Y."/>
            <person name="Guo X."/>
            <person name="Zheng S."/>
            <person name="Wang B."/>
            <person name="Yu K."/>
            <person name="Liang Q."/>
            <person name="Yang W."/>
            <person name="Lou X."/>
            <person name="Chen J."/>
            <person name="Feng M."/>
            <person name="Jian J."/>
            <person name="Zhang X."/>
            <person name="Luo G."/>
            <person name="Jiang Y."/>
            <person name="Liu J."/>
            <person name="Wang Z."/>
            <person name="Sha Y."/>
            <person name="Zhang B."/>
            <person name="Wu H."/>
            <person name="Tang D."/>
            <person name="Shen Q."/>
            <person name="Xue P."/>
            <person name="Zou S."/>
            <person name="Wang X."/>
            <person name="Liu X."/>
            <person name="Wang F."/>
            <person name="Yang Y."/>
            <person name="An X."/>
            <person name="Dong Z."/>
            <person name="Zhang K."/>
            <person name="Zhang X."/>
            <person name="Luo M.C."/>
            <person name="Dvorak J."/>
            <person name="Tong Y."/>
            <person name="Wang J."/>
            <person name="Yang H."/>
            <person name="Li Z."/>
            <person name="Wang D."/>
            <person name="Zhang A."/>
            <person name="Wang J."/>
        </authorList>
    </citation>
    <scope>NUCLEOTIDE SEQUENCE</scope>
    <source>
        <strain evidence="6">cv. G1812</strain>
    </source>
</reference>
<dbReference type="AlphaFoldDB" id="A0A8R7UT80"/>
<dbReference type="InterPro" id="IPR027417">
    <property type="entry name" value="P-loop_NTPase"/>
</dbReference>
<dbReference type="InterPro" id="IPR044974">
    <property type="entry name" value="Disease_R_plants"/>
</dbReference>
<accession>A0A8R7UT80</accession>
<reference evidence="5" key="3">
    <citation type="submission" date="2022-06" db="UniProtKB">
        <authorList>
            <consortium name="EnsemblPlants"/>
        </authorList>
    </citation>
    <scope>IDENTIFICATION</scope>
</reference>
<dbReference type="PANTHER" id="PTHR23155">
    <property type="entry name" value="DISEASE RESISTANCE PROTEIN RP"/>
    <property type="match status" value="1"/>
</dbReference>
<dbReference type="Proteomes" id="UP000015106">
    <property type="component" value="Chromosome 6"/>
</dbReference>
<dbReference type="GO" id="GO:0002758">
    <property type="term" value="P:innate immune response-activating signaling pathway"/>
    <property type="evidence" value="ECO:0007669"/>
    <property type="project" value="UniProtKB-ARBA"/>
</dbReference>
<dbReference type="InterPro" id="IPR055414">
    <property type="entry name" value="LRR_R13L4/SHOC2-like"/>
</dbReference>
<dbReference type="SUPFAM" id="SSF52540">
    <property type="entry name" value="P-loop containing nucleoside triphosphate hydrolases"/>
    <property type="match status" value="1"/>
</dbReference>
<dbReference type="InterPro" id="IPR058922">
    <property type="entry name" value="WHD_DRP"/>
</dbReference>
<evidence type="ECO:0000313" key="6">
    <source>
        <dbReference type="Proteomes" id="UP000015106"/>
    </source>
</evidence>
<reference evidence="5" key="2">
    <citation type="submission" date="2018-03" db="EMBL/GenBank/DDBJ databases">
        <title>The Triticum urartu genome reveals the dynamic nature of wheat genome evolution.</title>
        <authorList>
            <person name="Ling H."/>
            <person name="Ma B."/>
            <person name="Shi X."/>
            <person name="Liu H."/>
            <person name="Dong L."/>
            <person name="Sun H."/>
            <person name="Cao Y."/>
            <person name="Gao Q."/>
            <person name="Zheng S."/>
            <person name="Li Y."/>
            <person name="Yu Y."/>
            <person name="Du H."/>
            <person name="Qi M."/>
            <person name="Li Y."/>
            <person name="Yu H."/>
            <person name="Cui Y."/>
            <person name="Wang N."/>
            <person name="Chen C."/>
            <person name="Wu H."/>
            <person name="Zhao Y."/>
            <person name="Zhang J."/>
            <person name="Li Y."/>
            <person name="Zhou W."/>
            <person name="Zhang B."/>
            <person name="Hu W."/>
            <person name="Eijk M."/>
            <person name="Tang J."/>
            <person name="Witsenboer H."/>
            <person name="Zhao S."/>
            <person name="Li Z."/>
            <person name="Zhang A."/>
            <person name="Wang D."/>
            <person name="Liang C."/>
        </authorList>
    </citation>
    <scope>NUCLEOTIDE SEQUENCE [LARGE SCALE GENOMIC DNA]</scope>
    <source>
        <strain evidence="5">cv. G1812</strain>
    </source>
</reference>
<dbReference type="Gene3D" id="3.80.10.10">
    <property type="entry name" value="Ribonuclease Inhibitor"/>
    <property type="match status" value="1"/>
</dbReference>
<evidence type="ECO:0000259" key="4">
    <source>
        <dbReference type="Pfam" id="PF23598"/>
    </source>
</evidence>
<protein>
    <recommendedName>
        <fullName evidence="7">NB-ARC domain-containing protein</fullName>
    </recommendedName>
</protein>
<dbReference type="GO" id="GO:0042742">
    <property type="term" value="P:defense response to bacterium"/>
    <property type="evidence" value="ECO:0007669"/>
    <property type="project" value="UniProtKB-ARBA"/>
</dbReference>
<feature type="domain" description="Disease resistance protein winged helix" evidence="3">
    <location>
        <begin position="99"/>
        <end position="169"/>
    </location>
</feature>
<dbReference type="SUPFAM" id="SSF52058">
    <property type="entry name" value="L domain-like"/>
    <property type="match status" value="1"/>
</dbReference>
<dbReference type="InterPro" id="IPR032675">
    <property type="entry name" value="LRR_dom_sf"/>
</dbReference>
<evidence type="ECO:0000259" key="3">
    <source>
        <dbReference type="Pfam" id="PF23559"/>
    </source>
</evidence>
<dbReference type="PANTHER" id="PTHR23155:SF906">
    <property type="entry name" value="OS08G0205100 PROTEIN"/>
    <property type="match status" value="1"/>
</dbReference>
<proteinExistence type="predicted"/>
<dbReference type="EnsemblPlants" id="TuG1812G0600001255.01.T02">
    <property type="protein sequence ID" value="TuG1812G0600001255.01.T02"/>
    <property type="gene ID" value="TuG1812G0600001255.01"/>
</dbReference>
<evidence type="ECO:0008006" key="7">
    <source>
        <dbReference type="Google" id="ProtNLM"/>
    </source>
</evidence>
<dbReference type="InterPro" id="IPR036388">
    <property type="entry name" value="WH-like_DNA-bd_sf"/>
</dbReference>
<dbReference type="InterPro" id="IPR042197">
    <property type="entry name" value="Apaf_helical"/>
</dbReference>
<dbReference type="Gramene" id="TuG1812G0600001255.01.T02">
    <property type="protein sequence ID" value="TuG1812G0600001255.01.T02"/>
    <property type="gene ID" value="TuG1812G0600001255.01"/>
</dbReference>
<organism evidence="5 6">
    <name type="scientific">Triticum urartu</name>
    <name type="common">Red wild einkorn</name>
    <name type="synonym">Crithodium urartu</name>
    <dbReference type="NCBI Taxonomy" id="4572"/>
    <lineage>
        <taxon>Eukaryota</taxon>
        <taxon>Viridiplantae</taxon>
        <taxon>Streptophyta</taxon>
        <taxon>Embryophyta</taxon>
        <taxon>Tracheophyta</taxon>
        <taxon>Spermatophyta</taxon>
        <taxon>Magnoliopsida</taxon>
        <taxon>Liliopsida</taxon>
        <taxon>Poales</taxon>
        <taxon>Poaceae</taxon>
        <taxon>BOP clade</taxon>
        <taxon>Pooideae</taxon>
        <taxon>Triticodae</taxon>
        <taxon>Triticeae</taxon>
        <taxon>Triticinae</taxon>
        <taxon>Triticum</taxon>
    </lineage>
</organism>
<name>A0A8R7UT80_TRIUA</name>
<dbReference type="Pfam" id="PF23598">
    <property type="entry name" value="LRR_14"/>
    <property type="match status" value="1"/>
</dbReference>
<keyword evidence="1" id="KW-0677">Repeat</keyword>